<gene>
    <name evidence="2" type="ORF">SAMN05216279_12025</name>
</gene>
<name>A0A1G5PF01_9PSED</name>
<dbReference type="InterPro" id="IPR006675">
    <property type="entry name" value="HDIG_dom"/>
</dbReference>
<dbReference type="EMBL" id="FMWB01000020">
    <property type="protein sequence ID" value="SCZ48112.1"/>
    <property type="molecule type" value="Genomic_DNA"/>
</dbReference>
<dbReference type="NCBIfam" id="TIGR00277">
    <property type="entry name" value="HDIG"/>
    <property type="match status" value="1"/>
</dbReference>
<dbReference type="OrthoDB" id="9764808at2"/>
<organism evidence="2 3">
    <name type="scientific">Pseudomonas oryzihabitans</name>
    <dbReference type="NCBI Taxonomy" id="47885"/>
    <lineage>
        <taxon>Bacteria</taxon>
        <taxon>Pseudomonadati</taxon>
        <taxon>Pseudomonadota</taxon>
        <taxon>Gammaproteobacteria</taxon>
        <taxon>Pseudomonadales</taxon>
        <taxon>Pseudomonadaceae</taxon>
        <taxon>Pseudomonas</taxon>
    </lineage>
</organism>
<dbReference type="InterPro" id="IPR003607">
    <property type="entry name" value="HD/PDEase_dom"/>
</dbReference>
<proteinExistence type="predicted"/>
<dbReference type="SUPFAM" id="SSF109604">
    <property type="entry name" value="HD-domain/PDEase-like"/>
    <property type="match status" value="1"/>
</dbReference>
<dbReference type="Pfam" id="PF11871">
    <property type="entry name" value="DUF3391"/>
    <property type="match status" value="1"/>
</dbReference>
<dbReference type="RefSeq" id="WP_074585097.1">
    <property type="nucleotide sequence ID" value="NZ_FMWB01000020.1"/>
</dbReference>
<accession>A0A1G5PF01</accession>
<dbReference type="PROSITE" id="PS51832">
    <property type="entry name" value="HD_GYP"/>
    <property type="match status" value="1"/>
</dbReference>
<dbReference type="Pfam" id="PF13487">
    <property type="entry name" value="HD_5"/>
    <property type="match status" value="1"/>
</dbReference>
<dbReference type="AlphaFoldDB" id="A0A1G5PF01"/>
<dbReference type="PANTHER" id="PTHR43155:SF2">
    <property type="entry name" value="CYCLIC DI-GMP PHOSPHODIESTERASE PA4108"/>
    <property type="match status" value="1"/>
</dbReference>
<dbReference type="eggNOG" id="COG2206">
    <property type="taxonomic scope" value="Bacteria"/>
</dbReference>
<dbReference type="SMART" id="SM00471">
    <property type="entry name" value="HDc"/>
    <property type="match status" value="1"/>
</dbReference>
<dbReference type="CDD" id="cd00077">
    <property type="entry name" value="HDc"/>
    <property type="match status" value="1"/>
</dbReference>
<evidence type="ECO:0000259" key="1">
    <source>
        <dbReference type="PROSITE" id="PS51832"/>
    </source>
</evidence>
<dbReference type="Gene3D" id="1.10.3210.10">
    <property type="entry name" value="Hypothetical protein af1432"/>
    <property type="match status" value="1"/>
</dbReference>
<dbReference type="Proteomes" id="UP000183046">
    <property type="component" value="Unassembled WGS sequence"/>
</dbReference>
<reference evidence="3" key="1">
    <citation type="submission" date="2016-10" db="EMBL/GenBank/DDBJ databases">
        <authorList>
            <person name="de Groot N.N."/>
        </authorList>
    </citation>
    <scope>NUCLEOTIDE SEQUENCE [LARGE SCALE GENOMIC DNA]</scope>
    <source>
        <strain evidence="3">DSM 15758</strain>
    </source>
</reference>
<feature type="domain" description="HD-GYP" evidence="1">
    <location>
        <begin position="155"/>
        <end position="349"/>
    </location>
</feature>
<dbReference type="PANTHER" id="PTHR43155">
    <property type="entry name" value="CYCLIC DI-GMP PHOSPHODIESTERASE PA4108-RELATED"/>
    <property type="match status" value="1"/>
</dbReference>
<evidence type="ECO:0000313" key="2">
    <source>
        <dbReference type="EMBL" id="SCZ48112.1"/>
    </source>
</evidence>
<sequence length="418" mass="46095">MLKKVTSAEVCLGMYIHKFEGSWIDHPFWKARFLLQEPRDLQKIQDSAVTAVWIDIAKGLDCRSPSECSPALDPVAVPEPVVVSVAAPEALPAAAPTPETGTAPVAAISCPQEMAQASAVSAHAKQEVARLFQDVRLGQAIELSEVATVVEQISASVLRHPTALISLTRLRTVDEYTYIHSVSVCALMTAVARQMDLPAEQVLLAGQAGLLHDVGKMRTPVEVLNKPGRLTEAEFAVMRQHPEEGVALLQQWGASAEVIDVCLHHHEKFDGSGYPHGLAGTQISLLSRIAAVCDVYDAVSSTRPYKTAWSPAEAIRRMAEWKGHFDPRVFQAFVKTLGIYPIGSLVRLSNEQLAVVVEQHPDSLLTPRVRVFFSARSRTPLPQRLLDLARPPADERIVRREDPQEWGFRNLERLWQQA</sequence>
<protein>
    <submittedName>
        <fullName evidence="2">HDIG domain-containing protein</fullName>
    </submittedName>
</protein>
<comment type="caution">
    <text evidence="2">The sequence shown here is derived from an EMBL/GenBank/DDBJ whole genome shotgun (WGS) entry which is preliminary data.</text>
</comment>
<evidence type="ECO:0000313" key="3">
    <source>
        <dbReference type="Proteomes" id="UP000183046"/>
    </source>
</evidence>
<dbReference type="InterPro" id="IPR037522">
    <property type="entry name" value="HD_GYP_dom"/>
</dbReference>
<dbReference type="STRING" id="237610.BJP27_12250"/>
<dbReference type="GO" id="GO:0008081">
    <property type="term" value="F:phosphoric diester hydrolase activity"/>
    <property type="evidence" value="ECO:0007669"/>
    <property type="project" value="UniProtKB-ARBA"/>
</dbReference>
<dbReference type="InterPro" id="IPR021812">
    <property type="entry name" value="DUF3391"/>
</dbReference>